<organism evidence="3 4">
    <name type="scientific">Microdochium trichocladiopsis</name>
    <dbReference type="NCBI Taxonomy" id="1682393"/>
    <lineage>
        <taxon>Eukaryota</taxon>
        <taxon>Fungi</taxon>
        <taxon>Dikarya</taxon>
        <taxon>Ascomycota</taxon>
        <taxon>Pezizomycotina</taxon>
        <taxon>Sordariomycetes</taxon>
        <taxon>Xylariomycetidae</taxon>
        <taxon>Xylariales</taxon>
        <taxon>Microdochiaceae</taxon>
        <taxon>Microdochium</taxon>
    </lineage>
</organism>
<evidence type="ECO:0000313" key="3">
    <source>
        <dbReference type="EMBL" id="KAH7030870.1"/>
    </source>
</evidence>
<dbReference type="AlphaFoldDB" id="A0A9P8Y8Y3"/>
<gene>
    <name evidence="3" type="ORF">B0I36DRAFT_115113</name>
</gene>
<dbReference type="OrthoDB" id="3595619at2759"/>
<feature type="region of interest" description="Disordered" evidence="2">
    <location>
        <begin position="59"/>
        <end position="110"/>
    </location>
</feature>
<dbReference type="GeneID" id="70177496"/>
<dbReference type="EMBL" id="JAGTJQ010000005">
    <property type="protein sequence ID" value="KAH7030870.1"/>
    <property type="molecule type" value="Genomic_DNA"/>
</dbReference>
<accession>A0A9P8Y8Y3</accession>
<comment type="caution">
    <text evidence="3">The sequence shown here is derived from an EMBL/GenBank/DDBJ whole genome shotgun (WGS) entry which is preliminary data.</text>
</comment>
<feature type="region of interest" description="Disordered" evidence="2">
    <location>
        <begin position="313"/>
        <end position="350"/>
    </location>
</feature>
<protein>
    <submittedName>
        <fullName evidence="3">Uncharacterized protein</fullName>
    </submittedName>
</protein>
<feature type="region of interest" description="Disordered" evidence="2">
    <location>
        <begin position="393"/>
        <end position="434"/>
    </location>
</feature>
<feature type="coiled-coil region" evidence="1">
    <location>
        <begin position="244"/>
        <end position="271"/>
    </location>
</feature>
<keyword evidence="4" id="KW-1185">Reference proteome</keyword>
<feature type="compositionally biased region" description="Low complexity" evidence="2">
    <location>
        <begin position="181"/>
        <end position="195"/>
    </location>
</feature>
<name>A0A9P8Y8Y3_9PEZI</name>
<feature type="compositionally biased region" description="Pro residues" evidence="2">
    <location>
        <begin position="153"/>
        <end position="166"/>
    </location>
</feature>
<feature type="region of interest" description="Disordered" evidence="2">
    <location>
        <begin position="150"/>
        <end position="241"/>
    </location>
</feature>
<dbReference type="Proteomes" id="UP000756346">
    <property type="component" value="Unassembled WGS sequence"/>
</dbReference>
<proteinExistence type="predicted"/>
<sequence length="496" mass="55036">MKALGSLIVGTYTSLCTSLSQCLPSNHQPQDQRLPRESEKGFGIIDEQPGRVLPLAARANASRTRAANKKDRAPKRRKPSTNSIFSTRQRLLSNASSTTRRRPQISAPTNFQHVYSGSFHFPEPTVAPIKSRRRSFRPLELSIYLKDNRLSPLLPPFEGPEPPVTPPHRMIPQPDADTSDSLQSLARSRSYSSTSFHVPRRAISGGSVFESPRSEHSQPHSTSSPPGVTRKRAYTSPEAPPAMMEDLVERVAQAMLERDELQHKINDVIERQSLYTISRPATPHDMQDMEPMPEVPALPPNAPSFSERLHFDRTPTTPVPPTPLGARPSSSPQRLETIPPPPPLPLRLRPPLRKKKSFSRVSNWLVFYNSESKERQLSLDSVTNFPKPITDNDGFYEVAQPPARPSRRSSFDSVSSASDWSVEEEQTVPTSWSPASDMTIKAVAPMQTGVGFAPSSGSHSLRPSRAFVFPSVPRQTLRRQARDSAMNVPHTVGVAV</sequence>
<evidence type="ECO:0000256" key="2">
    <source>
        <dbReference type="SAM" id="MobiDB-lite"/>
    </source>
</evidence>
<evidence type="ECO:0000313" key="4">
    <source>
        <dbReference type="Proteomes" id="UP000756346"/>
    </source>
</evidence>
<reference evidence="3" key="1">
    <citation type="journal article" date="2021" name="Nat. Commun.">
        <title>Genetic determinants of endophytism in the Arabidopsis root mycobiome.</title>
        <authorList>
            <person name="Mesny F."/>
            <person name="Miyauchi S."/>
            <person name="Thiergart T."/>
            <person name="Pickel B."/>
            <person name="Atanasova L."/>
            <person name="Karlsson M."/>
            <person name="Huettel B."/>
            <person name="Barry K.W."/>
            <person name="Haridas S."/>
            <person name="Chen C."/>
            <person name="Bauer D."/>
            <person name="Andreopoulos W."/>
            <person name="Pangilinan J."/>
            <person name="LaButti K."/>
            <person name="Riley R."/>
            <person name="Lipzen A."/>
            <person name="Clum A."/>
            <person name="Drula E."/>
            <person name="Henrissat B."/>
            <person name="Kohler A."/>
            <person name="Grigoriev I.V."/>
            <person name="Martin F.M."/>
            <person name="Hacquard S."/>
        </authorList>
    </citation>
    <scope>NUCLEOTIDE SEQUENCE</scope>
    <source>
        <strain evidence="3">MPI-CAGE-CH-0230</strain>
    </source>
</reference>
<feature type="compositionally biased region" description="Low complexity" evidence="2">
    <location>
        <begin position="411"/>
        <end position="420"/>
    </location>
</feature>
<evidence type="ECO:0000256" key="1">
    <source>
        <dbReference type="SAM" id="Coils"/>
    </source>
</evidence>
<keyword evidence="1" id="KW-0175">Coiled coil</keyword>
<feature type="compositionally biased region" description="Polar residues" evidence="2">
    <location>
        <begin position="80"/>
        <end position="98"/>
    </location>
</feature>
<dbReference type="RefSeq" id="XP_046012550.1">
    <property type="nucleotide sequence ID" value="XM_046147950.1"/>
</dbReference>